<dbReference type="EMBL" id="VTOW01000002">
    <property type="protein sequence ID" value="NKE71836.1"/>
    <property type="molecule type" value="Genomic_DNA"/>
</dbReference>
<sequence length="108" mass="12098">MPKPWESFIDDLRDTAGLLAKDELKRLVANAKTDANAFIRKQGVKMERYLNQLAAGEISKEEFEGNMADLRTLTEMQSLKMKVAAKASAQRLCKGIEEVVLNGLMKLL</sequence>
<gene>
    <name evidence="1" type="ORF">MNODULE_13895</name>
</gene>
<comment type="caution">
    <text evidence="1">The sequence shown here is derived from an EMBL/GenBank/DDBJ whole genome shotgun (WGS) entry which is preliminary data.</text>
</comment>
<keyword evidence="2" id="KW-1185">Reference proteome</keyword>
<dbReference type="RefSeq" id="WP_168060827.1">
    <property type="nucleotide sequence ID" value="NZ_VTOW01000002.1"/>
</dbReference>
<evidence type="ECO:0000313" key="2">
    <source>
        <dbReference type="Proteomes" id="UP000534783"/>
    </source>
</evidence>
<dbReference type="Proteomes" id="UP000534783">
    <property type="component" value="Unassembled WGS sequence"/>
</dbReference>
<dbReference type="AlphaFoldDB" id="A0A7X6DR39"/>
<evidence type="ECO:0000313" key="1">
    <source>
        <dbReference type="EMBL" id="NKE71836.1"/>
    </source>
</evidence>
<reference evidence="1 2" key="1">
    <citation type="journal article" date="2020" name="Nature">
        <title>Bacterial chemolithoautotrophy via manganese oxidation.</title>
        <authorList>
            <person name="Yu H."/>
            <person name="Leadbetter J.R."/>
        </authorList>
    </citation>
    <scope>NUCLEOTIDE SEQUENCE [LARGE SCALE GENOMIC DNA]</scope>
    <source>
        <strain evidence="1 2">Mn-1</strain>
    </source>
</reference>
<protein>
    <submittedName>
        <fullName evidence="1">Uncharacterized protein</fullName>
    </submittedName>
</protein>
<accession>A0A7X6DR39</accession>
<organism evidence="1 2">
    <name type="scientific">Candidatus Manganitrophus noduliformans</name>
    <dbReference type="NCBI Taxonomy" id="2606439"/>
    <lineage>
        <taxon>Bacteria</taxon>
        <taxon>Pseudomonadati</taxon>
        <taxon>Nitrospirota</taxon>
        <taxon>Nitrospiria</taxon>
        <taxon>Candidatus Troglogloeales</taxon>
        <taxon>Candidatus Manganitrophaceae</taxon>
        <taxon>Candidatus Manganitrophus</taxon>
    </lineage>
</organism>
<proteinExistence type="predicted"/>
<name>A0A7X6DR39_9BACT</name>